<reference evidence="1 2" key="1">
    <citation type="submission" date="2006-02" db="EMBL/GenBank/DDBJ databases">
        <authorList>
            <person name="Amann R."/>
            <person name="Ferriera S."/>
            <person name="Johnson J."/>
            <person name="Kravitz S."/>
            <person name="Halpern A."/>
            <person name="Remington K."/>
            <person name="Beeson K."/>
            <person name="Tran B."/>
            <person name="Rogers Y.-H."/>
            <person name="Friedman R."/>
            <person name="Venter J.C."/>
        </authorList>
    </citation>
    <scope>NUCLEOTIDE SEQUENCE [LARGE SCALE GENOMIC DNA]</scope>
    <source>
        <strain evidence="1 2">DSM 3645</strain>
    </source>
</reference>
<evidence type="ECO:0000313" key="2">
    <source>
        <dbReference type="Proteomes" id="UP000004358"/>
    </source>
</evidence>
<accession>A4A1Q6</accession>
<keyword evidence="1" id="KW-0456">Lyase</keyword>
<protein>
    <submittedName>
        <fullName evidence="1">Fructose-bisphosphate aldolase</fullName>
        <ecNumber evidence="1">4.1.2.13</ecNumber>
    </submittedName>
</protein>
<proteinExistence type="predicted"/>
<dbReference type="HOGENOM" id="CLU_2970217_0_0_0"/>
<dbReference type="EC" id="4.1.2.13" evidence="1"/>
<sequence length="58" mass="6787">MISFDRAGPQQFLENSENAESYLKLETSSREVVPGNSRFQEKLLTCREKKRKKGEFFT</sequence>
<dbReference type="AlphaFoldDB" id="A4A1Q6"/>
<dbReference type="Proteomes" id="UP000004358">
    <property type="component" value="Unassembled WGS sequence"/>
</dbReference>
<dbReference type="STRING" id="314230.DSM3645_29306"/>
<organism evidence="1 2">
    <name type="scientific">Blastopirellula marina DSM 3645</name>
    <dbReference type="NCBI Taxonomy" id="314230"/>
    <lineage>
        <taxon>Bacteria</taxon>
        <taxon>Pseudomonadati</taxon>
        <taxon>Planctomycetota</taxon>
        <taxon>Planctomycetia</taxon>
        <taxon>Pirellulales</taxon>
        <taxon>Pirellulaceae</taxon>
        <taxon>Blastopirellula</taxon>
    </lineage>
</organism>
<comment type="caution">
    <text evidence="1">The sequence shown here is derived from an EMBL/GenBank/DDBJ whole genome shotgun (WGS) entry which is preliminary data.</text>
</comment>
<dbReference type="GO" id="GO:0004332">
    <property type="term" value="F:fructose-bisphosphate aldolase activity"/>
    <property type="evidence" value="ECO:0007669"/>
    <property type="project" value="UniProtKB-EC"/>
</dbReference>
<gene>
    <name evidence="1" type="ORF">DSM3645_29306</name>
</gene>
<evidence type="ECO:0000313" key="1">
    <source>
        <dbReference type="EMBL" id="EAQ77265.1"/>
    </source>
</evidence>
<dbReference type="EMBL" id="AANZ01000037">
    <property type="protein sequence ID" value="EAQ77265.1"/>
    <property type="molecule type" value="Genomic_DNA"/>
</dbReference>
<name>A4A1Q6_9BACT</name>